<evidence type="ECO:0000259" key="5">
    <source>
        <dbReference type="PROSITE" id="PS51891"/>
    </source>
</evidence>
<dbReference type="PANTHER" id="PTHR33337">
    <property type="entry name" value="GFA DOMAIN-CONTAINING PROTEIN"/>
    <property type="match status" value="1"/>
</dbReference>
<proteinExistence type="inferred from homology"/>
<keyword evidence="7" id="KW-1185">Reference proteome</keyword>
<dbReference type="GO" id="GO:0016846">
    <property type="term" value="F:carbon-sulfur lyase activity"/>
    <property type="evidence" value="ECO:0007669"/>
    <property type="project" value="InterPro"/>
</dbReference>
<keyword evidence="2" id="KW-0479">Metal-binding</keyword>
<dbReference type="SUPFAM" id="SSF51316">
    <property type="entry name" value="Mss4-like"/>
    <property type="match status" value="1"/>
</dbReference>
<dbReference type="Proteomes" id="UP000319555">
    <property type="component" value="Unassembled WGS sequence"/>
</dbReference>
<keyword evidence="3" id="KW-0862">Zinc</keyword>
<dbReference type="OrthoDB" id="9807246at2"/>
<evidence type="ECO:0000256" key="3">
    <source>
        <dbReference type="ARBA" id="ARBA00022833"/>
    </source>
</evidence>
<protein>
    <submittedName>
        <fullName evidence="6">Uncharacterized conserved protein</fullName>
    </submittedName>
</protein>
<gene>
    <name evidence="6" type="ORF">SAMN06265380_101992</name>
</gene>
<dbReference type="InterPro" id="IPR011057">
    <property type="entry name" value="Mss4-like_sf"/>
</dbReference>
<feature type="domain" description="CENP-V/GFA" evidence="5">
    <location>
        <begin position="1"/>
        <end position="109"/>
    </location>
</feature>
<evidence type="ECO:0000313" key="7">
    <source>
        <dbReference type="Proteomes" id="UP000319555"/>
    </source>
</evidence>
<dbReference type="InterPro" id="IPR006913">
    <property type="entry name" value="CENP-V/GFA"/>
</dbReference>
<organism evidence="6 7">
    <name type="scientific">Ruegeria faecimaris</name>
    <dbReference type="NCBI Taxonomy" id="686389"/>
    <lineage>
        <taxon>Bacteria</taxon>
        <taxon>Pseudomonadati</taxon>
        <taxon>Pseudomonadota</taxon>
        <taxon>Alphaproteobacteria</taxon>
        <taxon>Rhodobacterales</taxon>
        <taxon>Roseobacteraceae</taxon>
        <taxon>Ruegeria</taxon>
    </lineage>
</organism>
<evidence type="ECO:0000256" key="4">
    <source>
        <dbReference type="ARBA" id="ARBA00023239"/>
    </source>
</evidence>
<dbReference type="GO" id="GO:0046872">
    <property type="term" value="F:metal ion binding"/>
    <property type="evidence" value="ECO:0007669"/>
    <property type="project" value="UniProtKB-KW"/>
</dbReference>
<dbReference type="RefSeq" id="WP_142635156.1">
    <property type="nucleotide sequence ID" value="NZ_CANLVA010000001.1"/>
</dbReference>
<dbReference type="EMBL" id="FXTE01000001">
    <property type="protein sequence ID" value="SMO48800.1"/>
    <property type="molecule type" value="Genomic_DNA"/>
</dbReference>
<dbReference type="AlphaFoldDB" id="A0A521BQG4"/>
<evidence type="ECO:0000256" key="2">
    <source>
        <dbReference type="ARBA" id="ARBA00022723"/>
    </source>
</evidence>
<reference evidence="6 7" key="1">
    <citation type="submission" date="2017-05" db="EMBL/GenBank/DDBJ databases">
        <authorList>
            <person name="Varghese N."/>
            <person name="Submissions S."/>
        </authorList>
    </citation>
    <scope>NUCLEOTIDE SEQUENCE [LARGE SCALE GENOMIC DNA]</scope>
    <source>
        <strain evidence="6 7">DSM 28009</strain>
    </source>
</reference>
<dbReference type="Pfam" id="PF04828">
    <property type="entry name" value="GFA"/>
    <property type="match status" value="1"/>
</dbReference>
<keyword evidence="4" id="KW-0456">Lyase</keyword>
<accession>A0A521BQG4</accession>
<evidence type="ECO:0000256" key="1">
    <source>
        <dbReference type="ARBA" id="ARBA00005495"/>
    </source>
</evidence>
<evidence type="ECO:0000313" key="6">
    <source>
        <dbReference type="EMBL" id="SMO48800.1"/>
    </source>
</evidence>
<dbReference type="PANTHER" id="PTHR33337:SF40">
    <property type="entry name" value="CENP-V_GFA DOMAIN-CONTAINING PROTEIN-RELATED"/>
    <property type="match status" value="1"/>
</dbReference>
<sequence>MDGHCLCGKVSFQVDPPVLSCVTCHCDSCRRQCAAPMTAYFGIRDGQLKWTGQAPKTFASSPGVERSFCPDCGSPISFRSASMSGIMHLYVALLKDPNQLQPTLHVAHEEKLDWLQMDDGLPICIGPDYTKMQPLPET</sequence>
<name>A0A521BQG4_9RHOB</name>
<dbReference type="PROSITE" id="PS51891">
    <property type="entry name" value="CENP_V_GFA"/>
    <property type="match status" value="1"/>
</dbReference>
<dbReference type="Gene3D" id="3.90.1590.10">
    <property type="entry name" value="glutathione-dependent formaldehyde- activating enzyme (gfa)"/>
    <property type="match status" value="1"/>
</dbReference>
<comment type="similarity">
    <text evidence="1">Belongs to the Gfa family.</text>
</comment>